<proteinExistence type="predicted"/>
<gene>
    <name evidence="4" type="ORF">F1737_09160</name>
</gene>
<keyword evidence="2" id="KW-0472">Membrane</keyword>
<accession>A0AA97I4T7</accession>
<dbReference type="InterPro" id="IPR013229">
    <property type="entry name" value="PEGA"/>
</dbReference>
<evidence type="ECO:0000313" key="5">
    <source>
        <dbReference type="Proteomes" id="UP001301797"/>
    </source>
</evidence>
<feature type="transmembrane region" description="Helical" evidence="2">
    <location>
        <begin position="428"/>
        <end position="449"/>
    </location>
</feature>
<evidence type="ECO:0000313" key="4">
    <source>
        <dbReference type="EMBL" id="WOF16844.1"/>
    </source>
</evidence>
<keyword evidence="2" id="KW-0812">Transmembrane</keyword>
<dbReference type="Gene3D" id="2.60.40.1120">
    <property type="entry name" value="Carboxypeptidase-like, regulatory domain"/>
    <property type="match status" value="2"/>
</dbReference>
<keyword evidence="2" id="KW-1133">Transmembrane helix</keyword>
<feature type="domain" description="PEGA" evidence="3">
    <location>
        <begin position="36"/>
        <end position="89"/>
    </location>
</feature>
<name>A0AA97I4T7_9EURY</name>
<dbReference type="EMBL" id="CP043875">
    <property type="protein sequence ID" value="WOF16844.1"/>
    <property type="molecule type" value="Genomic_DNA"/>
</dbReference>
<dbReference type="Proteomes" id="UP001301797">
    <property type="component" value="Chromosome"/>
</dbReference>
<dbReference type="InterPro" id="IPR008969">
    <property type="entry name" value="CarboxyPept-like_regulatory"/>
</dbReference>
<dbReference type="RefSeq" id="WP_317136281.1">
    <property type="nucleotide sequence ID" value="NZ_CP043875.1"/>
</dbReference>
<organism evidence="4 5">
    <name type="scientific">Methanochimaera problematica</name>
    <dbReference type="NCBI Taxonomy" id="2609417"/>
    <lineage>
        <taxon>Archaea</taxon>
        <taxon>Methanobacteriati</taxon>
        <taxon>Methanobacteriota</taxon>
        <taxon>Stenosarchaea group</taxon>
        <taxon>Methanomicrobia</taxon>
        <taxon>Methanomicrobiales</taxon>
        <taxon>Methanomicrobiaceae</taxon>
        <taxon>Methanochimaera</taxon>
    </lineage>
</organism>
<evidence type="ECO:0000259" key="3">
    <source>
        <dbReference type="Pfam" id="PF08308"/>
    </source>
</evidence>
<dbReference type="KEGG" id="mefw:F1737_09160"/>
<reference evidence="4 5" key="1">
    <citation type="submission" date="2019-09" db="EMBL/GenBank/DDBJ databases">
        <title>The complete genome of Methanoplanus sp. FWC-SCC4.</title>
        <authorList>
            <person name="Chen S.-C."/>
            <person name="Zhou Y.-Z."/>
            <person name="Lai M.-C."/>
        </authorList>
    </citation>
    <scope>NUCLEOTIDE SEQUENCE [LARGE SCALE GENOMIC DNA]</scope>
    <source>
        <strain evidence="4 5">FWC-SCC4</strain>
    </source>
</reference>
<dbReference type="SUPFAM" id="SSF49464">
    <property type="entry name" value="Carboxypeptidase regulatory domain-like"/>
    <property type="match status" value="2"/>
</dbReference>
<keyword evidence="5" id="KW-1185">Reference proteome</keyword>
<evidence type="ECO:0000256" key="2">
    <source>
        <dbReference type="SAM" id="Phobius"/>
    </source>
</evidence>
<protein>
    <submittedName>
        <fullName evidence="4">PEGA domain-containing protein</fullName>
    </submittedName>
</protein>
<dbReference type="GeneID" id="85230332"/>
<dbReference type="Pfam" id="PF08308">
    <property type="entry name" value="PEGA"/>
    <property type="match status" value="1"/>
</dbReference>
<feature type="region of interest" description="Disordered" evidence="1">
    <location>
        <begin position="455"/>
        <end position="474"/>
    </location>
</feature>
<evidence type="ECO:0000256" key="1">
    <source>
        <dbReference type="SAM" id="MobiDB-lite"/>
    </source>
</evidence>
<sequence length="474" mass="51933">MDLRRFLALLILLGAICCVVQATTLTVTVRDNIDQSPVTGASVYIDGNYIGSTNSLGKLVYSHSFSSNFRLGVEKSGYKYWNDLISPGTGSVVADVIRQKGILQINVMDSDTLEPIGNALVKVSGTDITDSESTDSTGSAEFEVPLSATYNVEVQMPRYETIIKSVEVDTTSKKVDYLLKRNDLVIFQIKDGESTGTTKAPLSGAEIYIDDKLAGETGSEGKVTLYIEHERSYDIRIEKSQYQTFEENHFFASDDIIYSATLSKSLYPVTVSVYNSEKVPVENAEIYIDDQLFGSSDTYGRSPVTKLSSGIHSFEVRKTGYDTWKLEKNIDGSDENIIATLAFSTAKATIIVQDNDQKLVPNAAVLVNGKNIGVTDAQGKLKTDLITNSQYSFEVSAKEYESFNEIRDVPLGSQEITINLVLKKSFNVLFVGGVIAAIVLIGGGVYLAMNYTRGNKRGGKKGKRPPIRYNNDGL</sequence>
<feature type="compositionally biased region" description="Basic residues" evidence="1">
    <location>
        <begin position="455"/>
        <end position="466"/>
    </location>
</feature>
<dbReference type="AlphaFoldDB" id="A0AA97I4T7"/>